<dbReference type="InterPro" id="IPR010409">
    <property type="entry name" value="GAGA-bd_tscrpt_act"/>
</dbReference>
<dbReference type="GO" id="GO:0005634">
    <property type="term" value="C:nucleus"/>
    <property type="evidence" value="ECO:0007669"/>
    <property type="project" value="UniProtKB-SubCell"/>
</dbReference>
<dbReference type="PANTHER" id="PTHR31421">
    <property type="entry name" value="PROTEIN BASIC PENTACYSTEINE3"/>
    <property type="match status" value="1"/>
</dbReference>
<dbReference type="AlphaFoldDB" id="A0A8T2U771"/>
<dbReference type="SMART" id="SM01226">
    <property type="entry name" value="GAGA_bind"/>
    <property type="match status" value="1"/>
</dbReference>
<dbReference type="EMBL" id="CM035414">
    <property type="protein sequence ID" value="KAH7429435.1"/>
    <property type="molecule type" value="Genomic_DNA"/>
</dbReference>
<keyword evidence="5 7" id="KW-0804">Transcription</keyword>
<evidence type="ECO:0000256" key="5">
    <source>
        <dbReference type="ARBA" id="ARBA00023163"/>
    </source>
</evidence>
<accession>A0A8T2U771</accession>
<evidence type="ECO:0000256" key="3">
    <source>
        <dbReference type="ARBA" id="ARBA00023015"/>
    </source>
</evidence>
<keyword evidence="4 7" id="KW-0238">DNA-binding</keyword>
<comment type="caution">
    <text evidence="9">The sequence shown here is derived from an EMBL/GenBank/DDBJ whole genome shotgun (WGS) entry which is preliminary data.</text>
</comment>
<dbReference type="GO" id="GO:0043565">
    <property type="term" value="F:sequence-specific DNA binding"/>
    <property type="evidence" value="ECO:0007669"/>
    <property type="project" value="TreeGrafter"/>
</dbReference>
<dbReference type="Proteomes" id="UP000825935">
    <property type="component" value="Chromosome 9"/>
</dbReference>
<dbReference type="OrthoDB" id="1883964at2759"/>
<feature type="compositionally biased region" description="Basic and acidic residues" evidence="8">
    <location>
        <begin position="140"/>
        <end position="159"/>
    </location>
</feature>
<sequence length="314" mass="35151">MLLILQKVQLDDASSFNIWHWADIHPVYLKQFILYQQSRMKFNEVHQVNAANTGHDSQVDSSAIMDLNFPFLRRDFNDADWHAALLECDNVLEAISMILEGGINHSDNGAKLIHPGINLDCSPEVSDLLSSSILISSTDHNNHSESRLPQREQVDKKSDLGPTRKRKQGNLKSQSKSGSTAPRKRKPVKDQQIIDKVEKIELEDDSKSDILSGAQIDTSLNPPPFCSCTGCNRQCYKWGSGGWQSSCCTSSLSEYPLPMKTNRHGSRIAGRKMSGGAFKKLLDRLAGQGIDVTQPIDLKKHWAKHGSNRFMIVR</sequence>
<evidence type="ECO:0000256" key="2">
    <source>
        <dbReference type="ARBA" id="ARBA00007911"/>
    </source>
</evidence>
<comment type="function">
    <text evidence="7">Transcriptional regulator that specifically binds to GA-rich elements (GAGA-repeats) present in regulatory sequences of genes involved in developmental processes.</text>
</comment>
<evidence type="ECO:0000256" key="1">
    <source>
        <dbReference type="ARBA" id="ARBA00004123"/>
    </source>
</evidence>
<dbReference type="Pfam" id="PF06217">
    <property type="entry name" value="GAGA_bind"/>
    <property type="match status" value="1"/>
</dbReference>
<comment type="similarity">
    <text evidence="2 7">Belongs to the BBR/BPC family.</text>
</comment>
<protein>
    <recommendedName>
        <fullName evidence="7">GAGA-binding transcriptional activator</fullName>
    </recommendedName>
</protein>
<dbReference type="GO" id="GO:0009723">
    <property type="term" value="P:response to ethylene"/>
    <property type="evidence" value="ECO:0007669"/>
    <property type="project" value="TreeGrafter"/>
</dbReference>
<evidence type="ECO:0000256" key="8">
    <source>
        <dbReference type="SAM" id="MobiDB-lite"/>
    </source>
</evidence>
<name>A0A8T2U771_CERRI</name>
<keyword evidence="3 7" id="KW-0805">Transcription regulation</keyword>
<feature type="compositionally biased region" description="Polar residues" evidence="8">
    <location>
        <begin position="170"/>
        <end position="180"/>
    </location>
</feature>
<feature type="region of interest" description="Disordered" evidence="8">
    <location>
        <begin position="139"/>
        <end position="199"/>
    </location>
</feature>
<evidence type="ECO:0000313" key="10">
    <source>
        <dbReference type="Proteomes" id="UP000825935"/>
    </source>
</evidence>
<proteinExistence type="inferred from homology"/>
<reference evidence="9" key="1">
    <citation type="submission" date="2021-08" db="EMBL/GenBank/DDBJ databases">
        <title>WGS assembly of Ceratopteris richardii.</title>
        <authorList>
            <person name="Marchant D.B."/>
            <person name="Chen G."/>
            <person name="Jenkins J."/>
            <person name="Shu S."/>
            <person name="Leebens-Mack J."/>
            <person name="Grimwood J."/>
            <person name="Schmutz J."/>
            <person name="Soltis P."/>
            <person name="Soltis D."/>
            <person name="Chen Z.-H."/>
        </authorList>
    </citation>
    <scope>NUCLEOTIDE SEQUENCE</scope>
    <source>
        <strain evidence="9">Whitten #5841</strain>
        <tissue evidence="9">Leaf</tissue>
    </source>
</reference>
<evidence type="ECO:0000256" key="4">
    <source>
        <dbReference type="ARBA" id="ARBA00023125"/>
    </source>
</evidence>
<feature type="compositionally biased region" description="Basic and acidic residues" evidence="8">
    <location>
        <begin position="188"/>
        <end position="199"/>
    </location>
</feature>
<evidence type="ECO:0000313" key="9">
    <source>
        <dbReference type="EMBL" id="KAH7429435.1"/>
    </source>
</evidence>
<evidence type="ECO:0000256" key="7">
    <source>
        <dbReference type="RuleBase" id="RU367160"/>
    </source>
</evidence>
<organism evidence="9 10">
    <name type="scientific">Ceratopteris richardii</name>
    <name type="common">Triangle waterfern</name>
    <dbReference type="NCBI Taxonomy" id="49495"/>
    <lineage>
        <taxon>Eukaryota</taxon>
        <taxon>Viridiplantae</taxon>
        <taxon>Streptophyta</taxon>
        <taxon>Embryophyta</taxon>
        <taxon>Tracheophyta</taxon>
        <taxon>Polypodiopsida</taxon>
        <taxon>Polypodiidae</taxon>
        <taxon>Polypodiales</taxon>
        <taxon>Pteridineae</taxon>
        <taxon>Pteridaceae</taxon>
        <taxon>Parkerioideae</taxon>
        <taxon>Ceratopteris</taxon>
    </lineage>
</organism>
<gene>
    <name evidence="9" type="ORF">KP509_09G047500</name>
</gene>
<dbReference type="GO" id="GO:0003700">
    <property type="term" value="F:DNA-binding transcription factor activity"/>
    <property type="evidence" value="ECO:0007669"/>
    <property type="project" value="UniProtKB-UniRule"/>
</dbReference>
<evidence type="ECO:0000256" key="6">
    <source>
        <dbReference type="ARBA" id="ARBA00023242"/>
    </source>
</evidence>
<dbReference type="PANTHER" id="PTHR31421:SF22">
    <property type="entry name" value="PROTEIN BASIC PENTACYSTEINE3"/>
    <property type="match status" value="1"/>
</dbReference>
<keyword evidence="6 7" id="KW-0539">Nucleus</keyword>
<keyword evidence="10" id="KW-1185">Reference proteome</keyword>
<comment type="subcellular location">
    <subcellularLocation>
        <location evidence="1 7">Nucleus</location>
    </subcellularLocation>
</comment>